<reference evidence="3" key="1">
    <citation type="submission" date="2014-03" db="EMBL/GenBank/DDBJ databases">
        <title>The Genome Sequence of Puccinia striiformis f. sp. tritici PST-78.</title>
        <authorList>
            <consortium name="The Broad Institute Genome Sequencing Platform"/>
            <person name="Cuomo C."/>
            <person name="Hulbert S."/>
            <person name="Chen X."/>
            <person name="Walker B."/>
            <person name="Young S.K."/>
            <person name="Zeng Q."/>
            <person name="Gargeya S."/>
            <person name="Fitzgerald M."/>
            <person name="Haas B."/>
            <person name="Abouelleil A."/>
            <person name="Alvarado L."/>
            <person name="Arachchi H.M."/>
            <person name="Berlin A.M."/>
            <person name="Chapman S.B."/>
            <person name="Goldberg J."/>
            <person name="Griggs A."/>
            <person name="Gujja S."/>
            <person name="Hansen M."/>
            <person name="Howarth C."/>
            <person name="Imamovic A."/>
            <person name="Larimer J."/>
            <person name="McCowan C."/>
            <person name="Montmayeur A."/>
            <person name="Murphy C."/>
            <person name="Neiman D."/>
            <person name="Pearson M."/>
            <person name="Priest M."/>
            <person name="Roberts A."/>
            <person name="Saif S."/>
            <person name="Shea T."/>
            <person name="Sisk P."/>
            <person name="Sykes S."/>
            <person name="Wortman J."/>
            <person name="Nusbaum C."/>
            <person name="Birren B."/>
        </authorList>
    </citation>
    <scope>NUCLEOTIDE SEQUENCE [LARGE SCALE GENOMIC DNA]</scope>
    <source>
        <strain evidence="3">race PST-78</strain>
    </source>
</reference>
<name>A0A0L0UQL5_9BASI</name>
<dbReference type="Proteomes" id="UP000054564">
    <property type="component" value="Unassembled WGS sequence"/>
</dbReference>
<accession>A0A0L0UQL5</accession>
<feature type="region of interest" description="Disordered" evidence="1">
    <location>
        <begin position="40"/>
        <end position="59"/>
    </location>
</feature>
<dbReference type="EMBL" id="AJIL01000557">
    <property type="protein sequence ID" value="KNE89044.1"/>
    <property type="molecule type" value="Genomic_DNA"/>
</dbReference>
<dbReference type="AlphaFoldDB" id="A0A0L0UQL5"/>
<organism evidence="2 3">
    <name type="scientific">Puccinia striiformis f. sp. tritici PST-78</name>
    <dbReference type="NCBI Taxonomy" id="1165861"/>
    <lineage>
        <taxon>Eukaryota</taxon>
        <taxon>Fungi</taxon>
        <taxon>Dikarya</taxon>
        <taxon>Basidiomycota</taxon>
        <taxon>Pucciniomycotina</taxon>
        <taxon>Pucciniomycetes</taxon>
        <taxon>Pucciniales</taxon>
        <taxon>Pucciniaceae</taxon>
        <taxon>Puccinia</taxon>
    </lineage>
</organism>
<protein>
    <submittedName>
        <fullName evidence="2">Uncharacterized protein</fullName>
    </submittedName>
</protein>
<evidence type="ECO:0000313" key="2">
    <source>
        <dbReference type="EMBL" id="KNE89044.1"/>
    </source>
</evidence>
<evidence type="ECO:0000256" key="1">
    <source>
        <dbReference type="SAM" id="MobiDB-lite"/>
    </source>
</evidence>
<evidence type="ECO:0000313" key="3">
    <source>
        <dbReference type="Proteomes" id="UP000054564"/>
    </source>
</evidence>
<dbReference type="OrthoDB" id="2505635at2759"/>
<gene>
    <name evidence="2" type="ORF">PSTG_17499</name>
</gene>
<keyword evidence="3" id="KW-1185">Reference proteome</keyword>
<sequence length="79" mass="9190">MIGELKSVGWKRFKGESQWIRCFAHILNLIIKAILQPFGRKKSNNRGDHESDDSNNEEEAQDLIERFHDVVILQPSNNQ</sequence>
<feature type="compositionally biased region" description="Acidic residues" evidence="1">
    <location>
        <begin position="50"/>
        <end position="59"/>
    </location>
</feature>
<proteinExistence type="predicted"/>
<dbReference type="STRING" id="1165861.A0A0L0UQL5"/>
<comment type="caution">
    <text evidence="2">The sequence shown here is derived from an EMBL/GenBank/DDBJ whole genome shotgun (WGS) entry which is preliminary data.</text>
</comment>